<evidence type="ECO:0000313" key="10">
    <source>
        <dbReference type="Proteomes" id="UP001497444"/>
    </source>
</evidence>
<sequence>MEVSLKQELKKLTEELALMKTKNARIGAPVKEKDGMDPPPPPPPPPAVGRRRIFVQTDTGNVLGIELDRADKVESVKKKVQAAFCVPTEQSDLLFGDLVLDKDLSGVRNDSPLLLTRNLYRSSSTPCLSPTIADVKSNKDFGQHRLFEIVGGSTCCSKINRLLREAAKAVEAGVDPVPAGGGLGGAYYFRNRRGESIAIVKPTDEEPFAPNNPKGFTGRALGQPGLKRSIRVGETGVREVAAYLLDHDHFAKVPATALVKAIHPIFNVNWGNAVMIGGVPSLDSAKIGSFQQFVSHDFDASEHGTSRFPVSSVHRIGILDIRLFNTDRHAGNILVKKLGTDAGGGESTSNCWPCSGLRVEESVELIPIDHGLCLPETLDDPYFEWLHWPQASFPFSDEELAYIKRLDPMRDAEMLRRELPTLREACLRMLMLSTIFLKKGTAAGLSLADIAGMMSRELCGVDEDSSELENLCMQAKAEVDEELLAWSSESDNMSLQELSLSEDLPGQPFLIEMDDHEEELRAWSSTDNSQWLFQPPVTGCAPLSPLSPSRISTFRRGLASLMLQELQPLETTAVPLSPLCTPQQHESTSLFNSVESSALSQMSGPVRSISFSNTKCRSHTQIEQRQSLGLQGIAALNVAQNVVQTPGFTMGPLILADMSEKAWTLFLEFFQQLLPAAFTRRKSKGMNQFQRLGTSCRF</sequence>
<keyword evidence="5" id="KW-0418">Kinase</keyword>
<feature type="compositionally biased region" description="Pro residues" evidence="7">
    <location>
        <begin position="37"/>
        <end position="47"/>
    </location>
</feature>
<evidence type="ECO:0000256" key="1">
    <source>
        <dbReference type="ARBA" id="ARBA00008941"/>
    </source>
</evidence>
<dbReference type="PROSITE" id="PS50290">
    <property type="entry name" value="PI3_4_KINASE_3"/>
    <property type="match status" value="1"/>
</dbReference>
<organism evidence="9 10">
    <name type="scientific">Sphagnum jensenii</name>
    <dbReference type="NCBI Taxonomy" id="128206"/>
    <lineage>
        <taxon>Eukaryota</taxon>
        <taxon>Viridiplantae</taxon>
        <taxon>Streptophyta</taxon>
        <taxon>Embryophyta</taxon>
        <taxon>Bryophyta</taxon>
        <taxon>Sphagnophytina</taxon>
        <taxon>Sphagnopsida</taxon>
        <taxon>Sphagnales</taxon>
        <taxon>Sphagnaceae</taxon>
        <taxon>Sphagnum</taxon>
    </lineage>
</organism>
<evidence type="ECO:0000256" key="4">
    <source>
        <dbReference type="ARBA" id="ARBA00022741"/>
    </source>
</evidence>
<dbReference type="PANTHER" id="PTHR45800:SF11">
    <property type="entry name" value="PHOSPHATIDYLINOSITOL 3-KINASE-RELATED PROTEIN KINASE"/>
    <property type="match status" value="1"/>
</dbReference>
<keyword evidence="4" id="KW-0547">Nucleotide-binding</keyword>
<evidence type="ECO:0000256" key="3">
    <source>
        <dbReference type="ARBA" id="ARBA00022679"/>
    </source>
</evidence>
<keyword evidence="3" id="KW-0808">Transferase</keyword>
<dbReference type="CDD" id="cd17039">
    <property type="entry name" value="Ubl_ubiquitin_like"/>
    <property type="match status" value="1"/>
</dbReference>
<evidence type="ECO:0000259" key="8">
    <source>
        <dbReference type="PROSITE" id="PS50290"/>
    </source>
</evidence>
<evidence type="ECO:0000256" key="5">
    <source>
        <dbReference type="ARBA" id="ARBA00022777"/>
    </source>
</evidence>
<dbReference type="Pfam" id="PF00454">
    <property type="entry name" value="PI3_PI4_kinase"/>
    <property type="match status" value="1"/>
</dbReference>
<name>A0ABP0VW90_9BRYO</name>
<dbReference type="EC" id="2.7.1.67" evidence="2"/>
<dbReference type="Gene3D" id="3.10.20.90">
    <property type="entry name" value="Phosphatidylinositol 3-kinase Catalytic Subunit, Chain A, domain 1"/>
    <property type="match status" value="1"/>
</dbReference>
<dbReference type="PANTHER" id="PTHR45800">
    <property type="entry name" value="PHOSPHATIDYLINOSITOL 4-KINASE GAMMA"/>
    <property type="match status" value="1"/>
</dbReference>
<feature type="region of interest" description="Disordered" evidence="7">
    <location>
        <begin position="23"/>
        <end position="49"/>
    </location>
</feature>
<reference evidence="9" key="1">
    <citation type="submission" date="2024-02" db="EMBL/GenBank/DDBJ databases">
        <authorList>
            <consortium name="ELIXIR-Norway"/>
            <consortium name="Elixir Norway"/>
        </authorList>
    </citation>
    <scope>NUCLEOTIDE SEQUENCE</scope>
</reference>
<evidence type="ECO:0000256" key="2">
    <source>
        <dbReference type="ARBA" id="ARBA00012169"/>
    </source>
</evidence>
<evidence type="ECO:0000256" key="6">
    <source>
        <dbReference type="ARBA" id="ARBA00022840"/>
    </source>
</evidence>
<evidence type="ECO:0000313" key="9">
    <source>
        <dbReference type="EMBL" id="CAK9258056.1"/>
    </source>
</evidence>
<proteinExistence type="inferred from homology"/>
<dbReference type="EMBL" id="OZ020106">
    <property type="protein sequence ID" value="CAK9258056.1"/>
    <property type="molecule type" value="Genomic_DNA"/>
</dbReference>
<keyword evidence="10" id="KW-1185">Reference proteome</keyword>
<dbReference type="InterPro" id="IPR029071">
    <property type="entry name" value="Ubiquitin-like_domsf"/>
</dbReference>
<gene>
    <name evidence="9" type="ORF">CSSPJE1EN1_LOCUS3534</name>
</gene>
<dbReference type="InterPro" id="IPR000403">
    <property type="entry name" value="PI3/4_kinase_cat_dom"/>
</dbReference>
<protein>
    <recommendedName>
        <fullName evidence="2">1-phosphatidylinositol 4-kinase</fullName>
        <ecNumber evidence="2">2.7.1.67</ecNumber>
    </recommendedName>
</protein>
<feature type="domain" description="PI3K/PI4K catalytic" evidence="8">
    <location>
        <begin position="173"/>
        <end position="487"/>
    </location>
</feature>
<dbReference type="SUPFAM" id="SSF54236">
    <property type="entry name" value="Ubiquitin-like"/>
    <property type="match status" value="1"/>
</dbReference>
<dbReference type="Proteomes" id="UP001497444">
    <property type="component" value="Chromosome 11"/>
</dbReference>
<comment type="similarity">
    <text evidence="1">Belongs to the PI3/PI4-kinase family. Type II PI4K subfamily.</text>
</comment>
<accession>A0ABP0VW90</accession>
<evidence type="ECO:0000256" key="7">
    <source>
        <dbReference type="SAM" id="MobiDB-lite"/>
    </source>
</evidence>
<keyword evidence="6" id="KW-0067">ATP-binding</keyword>
<dbReference type="InterPro" id="IPR044571">
    <property type="entry name" value="P4KG1-8"/>
</dbReference>